<evidence type="ECO:0000259" key="2">
    <source>
        <dbReference type="PROSITE" id="PS51352"/>
    </source>
</evidence>
<dbReference type="PROSITE" id="PS51257">
    <property type="entry name" value="PROKAR_LIPOPROTEIN"/>
    <property type="match status" value="1"/>
</dbReference>
<dbReference type="InterPro" id="IPR012336">
    <property type="entry name" value="Thioredoxin-like_fold"/>
</dbReference>
<dbReference type="Proteomes" id="UP001156141">
    <property type="component" value="Unassembled WGS sequence"/>
</dbReference>
<comment type="caution">
    <text evidence="3">The sequence shown here is derived from an EMBL/GenBank/DDBJ whole genome shotgun (WGS) entry which is preliminary data.</text>
</comment>
<dbReference type="InterPro" id="IPR036249">
    <property type="entry name" value="Thioredoxin-like_sf"/>
</dbReference>
<dbReference type="SUPFAM" id="SSF52833">
    <property type="entry name" value="Thioredoxin-like"/>
    <property type="match status" value="1"/>
</dbReference>
<evidence type="ECO:0000313" key="3">
    <source>
        <dbReference type="EMBL" id="MCH4553053.1"/>
    </source>
</evidence>
<organism evidence="3 4">
    <name type="scientific">Aestuariibaculum lutulentum</name>
    <dbReference type="NCBI Taxonomy" id="2920935"/>
    <lineage>
        <taxon>Bacteria</taxon>
        <taxon>Pseudomonadati</taxon>
        <taxon>Bacteroidota</taxon>
        <taxon>Flavobacteriia</taxon>
        <taxon>Flavobacteriales</taxon>
        <taxon>Flavobacteriaceae</taxon>
    </lineage>
</organism>
<keyword evidence="4" id="KW-1185">Reference proteome</keyword>
<sequence length="282" mass="32065">MKNFYKIIVLAITFLLSCSSFSQTKFIKASWEEVLMQAKKENKLIFVDLYFTGCFPCKQMDDKVFPDSRVAEVLNTSFIAFKSDIFKEDIGKKIARKYGVTGFPSFIVLDANGNTIEVTSGYHSVEELVAVLELAKSNESKKQFKAYSKKIQGDYPQFYNDAYLKNKRQVSFEVVDAYLKSQKNLSEEIPFLIITGLRIGGEYADYIIENATSLSSAYGHVPVRNYIASTVNLKAKVFANNNDIDGFNKLLSKVKPHFTESEWERFSAGFDKTFEKNKGESK</sequence>
<dbReference type="Gene3D" id="3.40.30.10">
    <property type="entry name" value="Glutaredoxin"/>
    <property type="match status" value="1"/>
</dbReference>
<dbReference type="PROSITE" id="PS51352">
    <property type="entry name" value="THIOREDOXIN_2"/>
    <property type="match status" value="1"/>
</dbReference>
<gene>
    <name evidence="3" type="ORF">MKW35_10495</name>
</gene>
<feature type="chain" id="PRO_5045287150" evidence="1">
    <location>
        <begin position="23"/>
        <end position="282"/>
    </location>
</feature>
<dbReference type="EMBL" id="JAKVQD010000004">
    <property type="protein sequence ID" value="MCH4553053.1"/>
    <property type="molecule type" value="Genomic_DNA"/>
</dbReference>
<evidence type="ECO:0000256" key="1">
    <source>
        <dbReference type="SAM" id="SignalP"/>
    </source>
</evidence>
<feature type="domain" description="Thioredoxin" evidence="2">
    <location>
        <begin position="5"/>
        <end position="137"/>
    </location>
</feature>
<evidence type="ECO:0000313" key="4">
    <source>
        <dbReference type="Proteomes" id="UP001156141"/>
    </source>
</evidence>
<keyword evidence="1" id="KW-0732">Signal</keyword>
<protein>
    <submittedName>
        <fullName evidence="3">Thioredoxin fold domain-containing protein</fullName>
    </submittedName>
</protein>
<proteinExistence type="predicted"/>
<dbReference type="Pfam" id="PF13098">
    <property type="entry name" value="Thioredoxin_2"/>
    <property type="match status" value="1"/>
</dbReference>
<dbReference type="RefSeq" id="WP_240573505.1">
    <property type="nucleotide sequence ID" value="NZ_CP136709.1"/>
</dbReference>
<name>A0ABS9RJC6_9FLAO</name>
<dbReference type="InterPro" id="IPR013766">
    <property type="entry name" value="Thioredoxin_domain"/>
</dbReference>
<accession>A0ABS9RJC6</accession>
<feature type="signal peptide" evidence="1">
    <location>
        <begin position="1"/>
        <end position="22"/>
    </location>
</feature>
<reference evidence="3" key="1">
    <citation type="submission" date="2022-02" db="EMBL/GenBank/DDBJ databases">
        <title>Aestuariibaculum sp., a marine bacterium isolated from sediment in Guangxi.</title>
        <authorList>
            <person name="Ying J."/>
        </authorList>
    </citation>
    <scope>NUCLEOTIDE SEQUENCE</scope>
    <source>
        <strain evidence="3">L182</strain>
    </source>
</reference>